<accession>A0A1L9PRW6</accession>
<dbReference type="GeneID" id="63728382"/>
<reference evidence="2" key="1">
    <citation type="journal article" date="2017" name="Genome Biol.">
        <title>Comparative genomics reveals high biological diversity and specific adaptations in the industrially and medically important fungal genus Aspergillus.</title>
        <authorList>
            <person name="de Vries R.P."/>
            <person name="Riley R."/>
            <person name="Wiebenga A."/>
            <person name="Aguilar-Osorio G."/>
            <person name="Amillis S."/>
            <person name="Uchima C.A."/>
            <person name="Anderluh G."/>
            <person name="Asadollahi M."/>
            <person name="Askin M."/>
            <person name="Barry K."/>
            <person name="Battaglia E."/>
            <person name="Bayram O."/>
            <person name="Benocci T."/>
            <person name="Braus-Stromeyer S.A."/>
            <person name="Caldana C."/>
            <person name="Canovas D."/>
            <person name="Cerqueira G.C."/>
            <person name="Chen F."/>
            <person name="Chen W."/>
            <person name="Choi C."/>
            <person name="Clum A."/>
            <person name="Dos Santos R.A."/>
            <person name="Damasio A.R."/>
            <person name="Diallinas G."/>
            <person name="Emri T."/>
            <person name="Fekete E."/>
            <person name="Flipphi M."/>
            <person name="Freyberg S."/>
            <person name="Gallo A."/>
            <person name="Gournas C."/>
            <person name="Habgood R."/>
            <person name="Hainaut M."/>
            <person name="Harispe M.L."/>
            <person name="Henrissat B."/>
            <person name="Hilden K.S."/>
            <person name="Hope R."/>
            <person name="Hossain A."/>
            <person name="Karabika E."/>
            <person name="Karaffa L."/>
            <person name="Karanyi Z."/>
            <person name="Krasevec N."/>
            <person name="Kuo A."/>
            <person name="Kusch H."/>
            <person name="LaButti K."/>
            <person name="Lagendijk E.L."/>
            <person name="Lapidus A."/>
            <person name="Levasseur A."/>
            <person name="Lindquist E."/>
            <person name="Lipzen A."/>
            <person name="Logrieco A.F."/>
            <person name="MacCabe A."/>
            <person name="Maekelae M.R."/>
            <person name="Malavazi I."/>
            <person name="Melin P."/>
            <person name="Meyer V."/>
            <person name="Mielnichuk N."/>
            <person name="Miskei M."/>
            <person name="Molnar A.P."/>
            <person name="Mule G."/>
            <person name="Ngan C.Y."/>
            <person name="Orejas M."/>
            <person name="Orosz E."/>
            <person name="Ouedraogo J.P."/>
            <person name="Overkamp K.M."/>
            <person name="Park H.-S."/>
            <person name="Perrone G."/>
            <person name="Piumi F."/>
            <person name="Punt P.J."/>
            <person name="Ram A.F."/>
            <person name="Ramon A."/>
            <person name="Rauscher S."/>
            <person name="Record E."/>
            <person name="Riano-Pachon D.M."/>
            <person name="Robert V."/>
            <person name="Roehrig J."/>
            <person name="Ruller R."/>
            <person name="Salamov A."/>
            <person name="Salih N.S."/>
            <person name="Samson R.A."/>
            <person name="Sandor E."/>
            <person name="Sanguinetti M."/>
            <person name="Schuetze T."/>
            <person name="Sepcic K."/>
            <person name="Shelest E."/>
            <person name="Sherlock G."/>
            <person name="Sophianopoulou V."/>
            <person name="Squina F.M."/>
            <person name="Sun H."/>
            <person name="Susca A."/>
            <person name="Todd R.B."/>
            <person name="Tsang A."/>
            <person name="Unkles S.E."/>
            <person name="van de Wiele N."/>
            <person name="van Rossen-Uffink D."/>
            <person name="Oliveira J.V."/>
            <person name="Vesth T.C."/>
            <person name="Visser J."/>
            <person name="Yu J.-H."/>
            <person name="Zhou M."/>
            <person name="Andersen M.R."/>
            <person name="Archer D.B."/>
            <person name="Baker S.E."/>
            <person name="Benoit I."/>
            <person name="Brakhage A.A."/>
            <person name="Braus G.H."/>
            <person name="Fischer R."/>
            <person name="Frisvad J.C."/>
            <person name="Goldman G.H."/>
            <person name="Houbraken J."/>
            <person name="Oakley B."/>
            <person name="Pocsi I."/>
            <person name="Scazzocchio C."/>
            <person name="Seiboth B."/>
            <person name="vanKuyk P.A."/>
            <person name="Wortman J."/>
            <person name="Dyer P.S."/>
            <person name="Grigoriev I.V."/>
        </authorList>
    </citation>
    <scope>NUCLEOTIDE SEQUENCE [LARGE SCALE GENOMIC DNA]</scope>
    <source>
        <strain evidence="2">CBS 583.65</strain>
    </source>
</reference>
<dbReference type="VEuPathDB" id="FungiDB:ASPVEDRAFT_43648"/>
<sequence length="213" mass="25087">MDFPQRPGQPLLQPAPARVLVQTLTHLLPSDGKIYKPERNPGGDKLYSMLHRICRHVWSHSYDSDFFRWYGYGDDQLGYNNRPCFFLIDHGETDNEADVPVLPFQWTGEEFKPMPDLLQSPDVQEELRATPFMTPPPSSEPSKPYPVRKMVRNMLRSVERVPDWHLQYITEHPEDMEWLKRKLRPRFYENLLAQIEARPREKEEDAKEASDPV</sequence>
<dbReference type="Proteomes" id="UP000184073">
    <property type="component" value="Unassembled WGS sequence"/>
</dbReference>
<evidence type="ECO:0000313" key="1">
    <source>
        <dbReference type="EMBL" id="OJJ04185.1"/>
    </source>
</evidence>
<name>A0A1L9PRW6_ASPVE</name>
<dbReference type="RefSeq" id="XP_040669947.1">
    <property type="nucleotide sequence ID" value="XM_040812871.1"/>
</dbReference>
<gene>
    <name evidence="1" type="ORF">ASPVEDRAFT_43648</name>
</gene>
<proteinExistence type="predicted"/>
<evidence type="ECO:0000313" key="2">
    <source>
        <dbReference type="Proteomes" id="UP000184073"/>
    </source>
</evidence>
<organism evidence="1 2">
    <name type="scientific">Aspergillus versicolor CBS 583.65</name>
    <dbReference type="NCBI Taxonomy" id="1036611"/>
    <lineage>
        <taxon>Eukaryota</taxon>
        <taxon>Fungi</taxon>
        <taxon>Dikarya</taxon>
        <taxon>Ascomycota</taxon>
        <taxon>Pezizomycotina</taxon>
        <taxon>Eurotiomycetes</taxon>
        <taxon>Eurotiomycetidae</taxon>
        <taxon>Eurotiales</taxon>
        <taxon>Aspergillaceae</taxon>
        <taxon>Aspergillus</taxon>
        <taxon>Aspergillus subgen. Nidulantes</taxon>
    </lineage>
</organism>
<keyword evidence="2" id="KW-1185">Reference proteome</keyword>
<protein>
    <submittedName>
        <fullName evidence="1">Uncharacterized protein</fullName>
    </submittedName>
</protein>
<dbReference type="AlphaFoldDB" id="A0A1L9PRW6"/>
<dbReference type="OrthoDB" id="4379079at2759"/>
<dbReference type="EMBL" id="KV878131">
    <property type="protein sequence ID" value="OJJ04185.1"/>
    <property type="molecule type" value="Genomic_DNA"/>
</dbReference>